<name>A0ABP5G0J2_9ACTN</name>
<evidence type="ECO:0000313" key="4">
    <source>
        <dbReference type="Proteomes" id="UP001500751"/>
    </source>
</evidence>
<dbReference type="InterPro" id="IPR001466">
    <property type="entry name" value="Beta-lactam-related"/>
</dbReference>
<dbReference type="SUPFAM" id="SSF56601">
    <property type="entry name" value="beta-lactamase/transpeptidase-like"/>
    <property type="match status" value="1"/>
</dbReference>
<gene>
    <name evidence="3" type="ORF">GCM10009839_41730</name>
</gene>
<comment type="caution">
    <text evidence="3">The sequence shown here is derived from an EMBL/GenBank/DDBJ whole genome shotgun (WGS) entry which is preliminary data.</text>
</comment>
<evidence type="ECO:0000313" key="3">
    <source>
        <dbReference type="EMBL" id="GAA2036450.1"/>
    </source>
</evidence>
<protein>
    <submittedName>
        <fullName evidence="3">Serine hydrolase domain-containing protein</fullName>
    </submittedName>
</protein>
<dbReference type="Proteomes" id="UP001500751">
    <property type="component" value="Unassembled WGS sequence"/>
</dbReference>
<proteinExistence type="predicted"/>
<evidence type="ECO:0000256" key="1">
    <source>
        <dbReference type="SAM" id="SignalP"/>
    </source>
</evidence>
<evidence type="ECO:0000259" key="2">
    <source>
        <dbReference type="Pfam" id="PF00144"/>
    </source>
</evidence>
<sequence>MPRSRSLLLCAAALLSFAPLLAGTTAARAGVRAEVRATDCAASPVIADSRAQAVANVVRQAQHDLKLQSVVVRVTQDGRDVWTGALGQSMTGVPARPDMRFRAGSVGIAFMNILLLQLVDERRVSLDDHLSRWLPEVPHASEITLRTLGDSTSGIRDYVKDPGFQADLLAHPFKQWTPQELLSIANPSVLLYPPGKNFSYSHANYVLLGAALERITHTRLDHLLEQRIYSQFGLRATSNGYTPDIPAPVLHAFTSGRGMYEESTFWNPSWTTAPGAVISMDVCDLARSGAAVGVGRTLTQQGYDTLLNPGTVGLGTPQPYTQGPACPPAICIPQTQSAHYGMGAIVVNGWVFQNPSFTGYAALMAYLPSARLSIAVTTTASPDTAPDLINPAKNIGQAISRALVPGNPLTFGPF</sequence>
<dbReference type="Gene3D" id="3.40.710.10">
    <property type="entry name" value="DD-peptidase/beta-lactamase superfamily"/>
    <property type="match status" value="1"/>
</dbReference>
<dbReference type="GO" id="GO:0016787">
    <property type="term" value="F:hydrolase activity"/>
    <property type="evidence" value="ECO:0007669"/>
    <property type="project" value="UniProtKB-KW"/>
</dbReference>
<keyword evidence="3" id="KW-0378">Hydrolase</keyword>
<feature type="chain" id="PRO_5045478965" evidence="1">
    <location>
        <begin position="23"/>
        <end position="414"/>
    </location>
</feature>
<dbReference type="InterPro" id="IPR012338">
    <property type="entry name" value="Beta-lactam/transpept-like"/>
</dbReference>
<reference evidence="4" key="1">
    <citation type="journal article" date="2019" name="Int. J. Syst. Evol. Microbiol.">
        <title>The Global Catalogue of Microorganisms (GCM) 10K type strain sequencing project: providing services to taxonomists for standard genome sequencing and annotation.</title>
        <authorList>
            <consortium name="The Broad Institute Genomics Platform"/>
            <consortium name="The Broad Institute Genome Sequencing Center for Infectious Disease"/>
            <person name="Wu L."/>
            <person name="Ma J."/>
        </authorList>
    </citation>
    <scope>NUCLEOTIDE SEQUENCE [LARGE SCALE GENOMIC DNA]</scope>
    <source>
        <strain evidence="4">JCM 16014</strain>
    </source>
</reference>
<feature type="signal peptide" evidence="1">
    <location>
        <begin position="1"/>
        <end position="22"/>
    </location>
</feature>
<dbReference type="PANTHER" id="PTHR46825">
    <property type="entry name" value="D-ALANYL-D-ALANINE-CARBOXYPEPTIDASE/ENDOPEPTIDASE AMPH"/>
    <property type="match status" value="1"/>
</dbReference>
<feature type="domain" description="Beta-lactamase-related" evidence="2">
    <location>
        <begin position="55"/>
        <end position="387"/>
    </location>
</feature>
<dbReference type="RefSeq" id="WP_344667299.1">
    <property type="nucleotide sequence ID" value="NZ_BAAAQN010000023.1"/>
</dbReference>
<dbReference type="Pfam" id="PF00144">
    <property type="entry name" value="Beta-lactamase"/>
    <property type="match status" value="1"/>
</dbReference>
<dbReference type="InterPro" id="IPR050491">
    <property type="entry name" value="AmpC-like"/>
</dbReference>
<keyword evidence="1" id="KW-0732">Signal</keyword>
<accession>A0ABP5G0J2</accession>
<organism evidence="3 4">
    <name type="scientific">Catenulispora yoronensis</name>
    <dbReference type="NCBI Taxonomy" id="450799"/>
    <lineage>
        <taxon>Bacteria</taxon>
        <taxon>Bacillati</taxon>
        <taxon>Actinomycetota</taxon>
        <taxon>Actinomycetes</taxon>
        <taxon>Catenulisporales</taxon>
        <taxon>Catenulisporaceae</taxon>
        <taxon>Catenulispora</taxon>
    </lineage>
</organism>
<dbReference type="EMBL" id="BAAAQN010000023">
    <property type="protein sequence ID" value="GAA2036450.1"/>
    <property type="molecule type" value="Genomic_DNA"/>
</dbReference>
<dbReference type="PANTHER" id="PTHR46825:SF7">
    <property type="entry name" value="D-ALANYL-D-ALANINE CARBOXYPEPTIDASE"/>
    <property type="match status" value="1"/>
</dbReference>
<keyword evidence="4" id="KW-1185">Reference proteome</keyword>